<keyword evidence="3" id="KW-1185">Reference proteome</keyword>
<dbReference type="InterPro" id="IPR008984">
    <property type="entry name" value="SMAD_FHA_dom_sf"/>
</dbReference>
<dbReference type="SUPFAM" id="SSF49879">
    <property type="entry name" value="SMAD/FHA domain"/>
    <property type="match status" value="1"/>
</dbReference>
<reference evidence="2" key="1">
    <citation type="submission" date="2022-06" db="EMBL/GenBank/DDBJ databases">
        <title>New cyanobacteria of genus Symplocastrum in benthos of Lake Baikal.</title>
        <authorList>
            <person name="Sorokovikova E."/>
            <person name="Tikhonova I."/>
            <person name="Krasnopeev A."/>
            <person name="Evseev P."/>
            <person name="Gladkikh A."/>
            <person name="Belykh O."/>
        </authorList>
    </citation>
    <scope>NUCLEOTIDE SEQUENCE</scope>
    <source>
        <strain evidence="2">BBK-W-15</strain>
    </source>
</reference>
<dbReference type="Proteomes" id="UP001204953">
    <property type="component" value="Unassembled WGS sequence"/>
</dbReference>
<dbReference type="PROSITE" id="PS50006">
    <property type="entry name" value="FHA_DOMAIN"/>
    <property type="match status" value="1"/>
</dbReference>
<dbReference type="AlphaFoldDB" id="A0AAE3GQL9"/>
<evidence type="ECO:0000313" key="2">
    <source>
        <dbReference type="EMBL" id="MCP2728915.1"/>
    </source>
</evidence>
<evidence type="ECO:0000313" key="3">
    <source>
        <dbReference type="Proteomes" id="UP001204953"/>
    </source>
</evidence>
<organism evidence="2 3">
    <name type="scientific">Limnofasciculus baicalensis BBK-W-15</name>
    <dbReference type="NCBI Taxonomy" id="2699891"/>
    <lineage>
        <taxon>Bacteria</taxon>
        <taxon>Bacillati</taxon>
        <taxon>Cyanobacteriota</taxon>
        <taxon>Cyanophyceae</taxon>
        <taxon>Coleofasciculales</taxon>
        <taxon>Coleofasciculaceae</taxon>
        <taxon>Limnofasciculus</taxon>
        <taxon>Limnofasciculus baicalensis</taxon>
    </lineage>
</organism>
<dbReference type="SMART" id="SM00240">
    <property type="entry name" value="FHA"/>
    <property type="match status" value="1"/>
</dbReference>
<accession>A0AAE3GQL9</accession>
<protein>
    <submittedName>
        <fullName evidence="2">FHA domain-containing protein</fullName>
    </submittedName>
</protein>
<dbReference type="EMBL" id="JAMZMM010000082">
    <property type="protein sequence ID" value="MCP2728915.1"/>
    <property type="molecule type" value="Genomic_DNA"/>
</dbReference>
<dbReference type="RefSeq" id="WP_254011706.1">
    <property type="nucleotide sequence ID" value="NZ_JAMZMM010000082.1"/>
</dbReference>
<evidence type="ECO:0000259" key="1">
    <source>
        <dbReference type="PROSITE" id="PS50006"/>
    </source>
</evidence>
<dbReference type="Pfam" id="PF00498">
    <property type="entry name" value="FHA"/>
    <property type="match status" value="1"/>
</dbReference>
<proteinExistence type="predicted"/>
<gene>
    <name evidence="2" type="ORF">NJ959_10635</name>
</gene>
<sequence>MPEIQLSQSYQPYLHLLPVSLRATEPMSLNPDVIETPCEPNEVHWLIVTDDKGSREIPLGGEIYSMGREPNSDIRIFSMFVSRRHATLVRQDREDGSYDYKIVDGDLDGNHSSNGILINGRKYNTHILKHKDEIVFAGGVSAEYHRVKRDERDTESKDPFDITLIDPHMIDEFEEY</sequence>
<dbReference type="Gene3D" id="2.60.200.20">
    <property type="match status" value="1"/>
</dbReference>
<name>A0AAE3GQL9_9CYAN</name>
<comment type="caution">
    <text evidence="2">The sequence shown here is derived from an EMBL/GenBank/DDBJ whole genome shotgun (WGS) entry which is preliminary data.</text>
</comment>
<feature type="domain" description="FHA" evidence="1">
    <location>
        <begin position="64"/>
        <end position="123"/>
    </location>
</feature>
<dbReference type="InterPro" id="IPR000253">
    <property type="entry name" value="FHA_dom"/>
</dbReference>